<accession>A0A1I7FCI0</accession>
<dbReference type="Gene3D" id="1.10.10.10">
    <property type="entry name" value="Winged helix-like DNA-binding domain superfamily/Winged helix DNA-binding domain"/>
    <property type="match status" value="1"/>
</dbReference>
<reference evidence="6 7" key="1">
    <citation type="submission" date="2016-10" db="EMBL/GenBank/DDBJ databases">
        <authorList>
            <person name="de Groot N.N."/>
        </authorList>
    </citation>
    <scope>NUCLEOTIDE SEQUENCE [LARGE SCALE GENOMIC DNA]</scope>
    <source>
        <strain evidence="6 7">KHGC13</strain>
    </source>
</reference>
<dbReference type="InterPro" id="IPR036388">
    <property type="entry name" value="WH-like_DNA-bd_sf"/>
</dbReference>
<keyword evidence="7" id="KW-1185">Reference proteome</keyword>
<sequence length="322" mass="36842">MDERKLKGVEAVLEEGSFSAAAERLHCTQSAVTQMMNAVESELGVRILERTHRGVSLTREGRELEVYMQNALDSLVFLREAAERIAKRNEETIRVGTFSSIAFRWMPVIIERYQEVAPEAAFDIVIGTTSLKRKLELGEIDVALGDERIRSVRWTRLFEDPYYILVPEKLIDRIGTPEKQRMMHEMMEQRKAAGVWTPVPDLFVTKADIAEVPFISATMDDFAELNVRDVSNVITIASDEDKVLMSMAARGLGVCAMPEFNLTEMPADLIAVPYRPEVGRVIGISRPRKSRRAVEQFVTYLEKYYREMEMRQREESVIQEES</sequence>
<dbReference type="RefSeq" id="WP_090469654.1">
    <property type="nucleotide sequence ID" value="NZ_FOWF01000001.1"/>
</dbReference>
<dbReference type="OrthoDB" id="9785745at2"/>
<evidence type="ECO:0000256" key="3">
    <source>
        <dbReference type="ARBA" id="ARBA00023125"/>
    </source>
</evidence>
<proteinExistence type="inferred from homology"/>
<dbReference type="InterPro" id="IPR005119">
    <property type="entry name" value="LysR_subst-bd"/>
</dbReference>
<dbReference type="CDD" id="cd05466">
    <property type="entry name" value="PBP2_LTTR_substrate"/>
    <property type="match status" value="1"/>
</dbReference>
<protein>
    <submittedName>
        <fullName evidence="6">DNA-binding transcriptional regulator, LysR family</fullName>
    </submittedName>
</protein>
<keyword evidence="2" id="KW-0805">Transcription regulation</keyword>
<dbReference type="Pfam" id="PF00126">
    <property type="entry name" value="HTH_1"/>
    <property type="match status" value="1"/>
</dbReference>
<dbReference type="InterPro" id="IPR036390">
    <property type="entry name" value="WH_DNA-bd_sf"/>
</dbReference>
<dbReference type="PROSITE" id="PS50931">
    <property type="entry name" value="HTH_LYSR"/>
    <property type="match status" value="1"/>
</dbReference>
<evidence type="ECO:0000313" key="6">
    <source>
        <dbReference type="EMBL" id="SFU33776.1"/>
    </source>
</evidence>
<dbReference type="PRINTS" id="PR00039">
    <property type="entry name" value="HTHLYSR"/>
</dbReference>
<dbReference type="InterPro" id="IPR000847">
    <property type="entry name" value="LysR_HTH_N"/>
</dbReference>
<dbReference type="InterPro" id="IPR050950">
    <property type="entry name" value="HTH-type_LysR_regulators"/>
</dbReference>
<evidence type="ECO:0000259" key="5">
    <source>
        <dbReference type="PROSITE" id="PS50931"/>
    </source>
</evidence>
<evidence type="ECO:0000256" key="4">
    <source>
        <dbReference type="ARBA" id="ARBA00023163"/>
    </source>
</evidence>
<name>A0A1I7FCI0_9FIRM</name>
<dbReference type="EMBL" id="FPBT01000002">
    <property type="protein sequence ID" value="SFU33776.1"/>
    <property type="molecule type" value="Genomic_DNA"/>
</dbReference>
<keyword evidence="3 6" id="KW-0238">DNA-binding</keyword>
<evidence type="ECO:0000256" key="1">
    <source>
        <dbReference type="ARBA" id="ARBA00009437"/>
    </source>
</evidence>
<dbReference type="PANTHER" id="PTHR30419:SF8">
    <property type="entry name" value="NITROGEN ASSIMILATION TRANSCRIPTIONAL ACTIVATOR-RELATED"/>
    <property type="match status" value="1"/>
</dbReference>
<evidence type="ECO:0000256" key="2">
    <source>
        <dbReference type="ARBA" id="ARBA00023015"/>
    </source>
</evidence>
<dbReference type="SUPFAM" id="SSF53850">
    <property type="entry name" value="Periplasmic binding protein-like II"/>
    <property type="match status" value="1"/>
</dbReference>
<dbReference type="GO" id="GO:0003700">
    <property type="term" value="F:DNA-binding transcription factor activity"/>
    <property type="evidence" value="ECO:0007669"/>
    <property type="project" value="InterPro"/>
</dbReference>
<comment type="similarity">
    <text evidence="1">Belongs to the LysR transcriptional regulatory family.</text>
</comment>
<dbReference type="AlphaFoldDB" id="A0A1I7FCI0"/>
<dbReference type="STRING" id="155865.SAMN05216515_101122"/>
<gene>
    <name evidence="6" type="ORF">SAMN05216508_10245</name>
</gene>
<dbReference type="GO" id="GO:0005829">
    <property type="term" value="C:cytosol"/>
    <property type="evidence" value="ECO:0007669"/>
    <property type="project" value="TreeGrafter"/>
</dbReference>
<dbReference type="SUPFAM" id="SSF46785">
    <property type="entry name" value="Winged helix' DNA-binding domain"/>
    <property type="match status" value="1"/>
</dbReference>
<dbReference type="GO" id="GO:0003677">
    <property type="term" value="F:DNA binding"/>
    <property type="evidence" value="ECO:0007669"/>
    <property type="project" value="UniProtKB-KW"/>
</dbReference>
<evidence type="ECO:0000313" key="7">
    <source>
        <dbReference type="Proteomes" id="UP000198817"/>
    </source>
</evidence>
<feature type="domain" description="HTH lysR-type" evidence="5">
    <location>
        <begin position="1"/>
        <end position="58"/>
    </location>
</feature>
<organism evidence="6 7">
    <name type="scientific">Eubacterium pyruvativorans</name>
    <dbReference type="NCBI Taxonomy" id="155865"/>
    <lineage>
        <taxon>Bacteria</taxon>
        <taxon>Bacillati</taxon>
        <taxon>Bacillota</taxon>
        <taxon>Clostridia</taxon>
        <taxon>Eubacteriales</taxon>
        <taxon>Eubacteriaceae</taxon>
        <taxon>Eubacterium</taxon>
    </lineage>
</organism>
<dbReference type="PANTHER" id="PTHR30419">
    <property type="entry name" value="HTH-TYPE TRANSCRIPTIONAL REGULATOR YBHD"/>
    <property type="match status" value="1"/>
</dbReference>
<dbReference type="Proteomes" id="UP000198817">
    <property type="component" value="Unassembled WGS sequence"/>
</dbReference>
<keyword evidence="4" id="KW-0804">Transcription</keyword>
<dbReference type="Pfam" id="PF03466">
    <property type="entry name" value="LysR_substrate"/>
    <property type="match status" value="1"/>
</dbReference>
<dbReference type="Gene3D" id="3.40.190.290">
    <property type="match status" value="1"/>
</dbReference>